<protein>
    <submittedName>
        <fullName evidence="2">Trichohyalin-like</fullName>
    </submittedName>
</protein>
<name>A0AAV1HP25_XYRNO</name>
<keyword evidence="3" id="KW-1185">Reference proteome</keyword>
<reference evidence="2" key="1">
    <citation type="submission" date="2023-08" db="EMBL/GenBank/DDBJ databases">
        <authorList>
            <person name="Alioto T."/>
            <person name="Alioto T."/>
            <person name="Gomez Garrido J."/>
        </authorList>
    </citation>
    <scope>NUCLEOTIDE SEQUENCE</scope>
</reference>
<dbReference type="AlphaFoldDB" id="A0AAV1HP25"/>
<feature type="compositionally biased region" description="Basic and acidic residues" evidence="1">
    <location>
        <begin position="9"/>
        <end position="29"/>
    </location>
</feature>
<sequence length="194" mass="23115">MFANHRNQKAMEKLRREREEREKEDERVRRQRDMYLKERRLQEAKLKEEEQRKADELMAVRLKGMKKVLIDNWIGDLKAPSKPGYKMPDPKSSTYLLFAAKEAPKSEETADTTSPKPKKESKRWVPNILKVGYWMDRYQDHHERKDEKRKQKAEEQYARWSTSKARRAGLVSLQNDFYTGGFAVNRNSILKSVL</sequence>
<feature type="region of interest" description="Disordered" evidence="1">
    <location>
        <begin position="102"/>
        <end position="122"/>
    </location>
</feature>
<accession>A0AAV1HP25</accession>
<organism evidence="2 3">
    <name type="scientific">Xyrichtys novacula</name>
    <name type="common">Pearly razorfish</name>
    <name type="synonym">Hemipteronotus novacula</name>
    <dbReference type="NCBI Taxonomy" id="13765"/>
    <lineage>
        <taxon>Eukaryota</taxon>
        <taxon>Metazoa</taxon>
        <taxon>Chordata</taxon>
        <taxon>Craniata</taxon>
        <taxon>Vertebrata</taxon>
        <taxon>Euteleostomi</taxon>
        <taxon>Actinopterygii</taxon>
        <taxon>Neopterygii</taxon>
        <taxon>Teleostei</taxon>
        <taxon>Neoteleostei</taxon>
        <taxon>Acanthomorphata</taxon>
        <taxon>Eupercaria</taxon>
        <taxon>Labriformes</taxon>
        <taxon>Labridae</taxon>
        <taxon>Xyrichtys</taxon>
    </lineage>
</organism>
<evidence type="ECO:0000256" key="1">
    <source>
        <dbReference type="SAM" id="MobiDB-lite"/>
    </source>
</evidence>
<evidence type="ECO:0000313" key="3">
    <source>
        <dbReference type="Proteomes" id="UP001178508"/>
    </source>
</evidence>
<proteinExistence type="predicted"/>
<gene>
    <name evidence="2" type="ORF">XNOV1_A021501</name>
</gene>
<dbReference type="EMBL" id="OY660887">
    <property type="protein sequence ID" value="CAJ1087300.1"/>
    <property type="molecule type" value="Genomic_DNA"/>
</dbReference>
<feature type="region of interest" description="Disordered" evidence="1">
    <location>
        <begin position="1"/>
        <end position="29"/>
    </location>
</feature>
<dbReference type="Proteomes" id="UP001178508">
    <property type="component" value="Chromosome 24"/>
</dbReference>
<evidence type="ECO:0000313" key="2">
    <source>
        <dbReference type="EMBL" id="CAJ1087300.1"/>
    </source>
</evidence>